<dbReference type="GO" id="GO:0005524">
    <property type="term" value="F:ATP binding"/>
    <property type="evidence" value="ECO:0007669"/>
    <property type="project" value="UniProtKB-UniRule"/>
</dbReference>
<dbReference type="UniPathway" id="UPA00148">
    <property type="reaction ID" value="UER00233"/>
</dbReference>
<dbReference type="SUPFAM" id="SSF89028">
    <property type="entry name" value="Cobalamin adenosyltransferase-like"/>
    <property type="match status" value="1"/>
</dbReference>
<dbReference type="PANTHER" id="PTHR12213">
    <property type="entry name" value="CORRINOID ADENOSYLTRANSFERASE"/>
    <property type="match status" value="1"/>
</dbReference>
<reference evidence="18" key="1">
    <citation type="submission" date="2015-08" db="EMBL/GenBank/DDBJ databases">
        <title>Genome sequencing project for genomic taxonomy and phylogenomics of Bacillus-like bacteria.</title>
        <authorList>
            <person name="Liu B."/>
            <person name="Wang J."/>
            <person name="Zhu Y."/>
            <person name="Liu G."/>
            <person name="Chen Q."/>
            <person name="Chen Z."/>
            <person name="Lan J."/>
            <person name="Che J."/>
            <person name="Ge C."/>
            <person name="Shi H."/>
            <person name="Pan Z."/>
            <person name="Liu X."/>
        </authorList>
    </citation>
    <scope>NUCLEOTIDE SEQUENCE [LARGE SCALE GENOMIC DNA]</scope>
    <source>
        <strain evidence="18">FJAT-4402</strain>
    </source>
</reference>
<evidence type="ECO:0000256" key="8">
    <source>
        <dbReference type="ARBA" id="ARBA00022741"/>
    </source>
</evidence>
<dbReference type="Gene3D" id="1.20.1200.10">
    <property type="entry name" value="Cobalamin adenosyltransferase-like"/>
    <property type="match status" value="1"/>
</dbReference>
<protein>
    <recommendedName>
        <fullName evidence="5 15">Corrinoid adenosyltransferase</fullName>
        <ecNumber evidence="4 15">2.5.1.17</ecNumber>
    </recommendedName>
    <alternativeName>
        <fullName evidence="10 15">Cob(II)alamin adenosyltransferase</fullName>
    </alternativeName>
    <alternativeName>
        <fullName evidence="12 15">Cob(II)yrinic acid a,c-diamide adenosyltransferase</fullName>
    </alternativeName>
    <alternativeName>
        <fullName evidence="11 15">Cobinamide/cobalamin adenosyltransferase</fullName>
    </alternativeName>
</protein>
<evidence type="ECO:0000256" key="14">
    <source>
        <dbReference type="ARBA" id="ARBA00048692"/>
    </source>
</evidence>
<dbReference type="FunFam" id="1.20.1200.10:FF:000001">
    <property type="entry name" value="Cob(I)yrinic acid a,c-diamide adenosyltransferase"/>
    <property type="match status" value="1"/>
</dbReference>
<evidence type="ECO:0000313" key="17">
    <source>
        <dbReference type="EMBL" id="ALC82325.1"/>
    </source>
</evidence>
<evidence type="ECO:0000313" key="18">
    <source>
        <dbReference type="Proteomes" id="UP000067625"/>
    </source>
</evidence>
<dbReference type="STRING" id="1441095.AM592_12590"/>
<evidence type="ECO:0000256" key="9">
    <source>
        <dbReference type="ARBA" id="ARBA00022840"/>
    </source>
</evidence>
<evidence type="ECO:0000256" key="11">
    <source>
        <dbReference type="ARBA" id="ARBA00033334"/>
    </source>
</evidence>
<organism evidence="17 18">
    <name type="scientific">Bacillus gobiensis</name>
    <dbReference type="NCBI Taxonomy" id="1441095"/>
    <lineage>
        <taxon>Bacteria</taxon>
        <taxon>Bacillati</taxon>
        <taxon>Bacillota</taxon>
        <taxon>Bacilli</taxon>
        <taxon>Bacillales</taxon>
        <taxon>Bacillaceae</taxon>
        <taxon>Bacillus</taxon>
    </lineage>
</organism>
<evidence type="ECO:0000256" key="15">
    <source>
        <dbReference type="RuleBase" id="RU366026"/>
    </source>
</evidence>
<sequence length="192" mass="22001">MKLYTRTGDQGQTSLIGGRVSKDDIRVESYGTIDELNSFIGLAAAELENKITSEIKEELFKIQLELFDCGGELANVSKTKEGMLKEEYVEFLEQRIDEYTKEAPPLERFILPGGSKASAYVHAARTIARRAERQIVRLMNSEEIPSVTLKYINRLSDYLFAVARVINFRLHVKDVEYERGAIVFRDRDEKEE</sequence>
<feature type="domain" description="Cobalamin adenosyltransferase-like" evidence="16">
    <location>
        <begin position="3"/>
        <end position="165"/>
    </location>
</feature>
<evidence type="ECO:0000256" key="6">
    <source>
        <dbReference type="ARBA" id="ARBA00022573"/>
    </source>
</evidence>
<dbReference type="InterPro" id="IPR029499">
    <property type="entry name" value="PduO-typ"/>
</dbReference>
<evidence type="ECO:0000256" key="12">
    <source>
        <dbReference type="ARBA" id="ARBA00033354"/>
    </source>
</evidence>
<keyword evidence="9 15" id="KW-0067">ATP-binding</keyword>
<comment type="similarity">
    <text evidence="2 15">Belongs to the Cob(I)alamin adenosyltransferase family.</text>
</comment>
<dbReference type="PANTHER" id="PTHR12213:SF0">
    <property type="entry name" value="CORRINOID ADENOSYLTRANSFERASE MMAB"/>
    <property type="match status" value="1"/>
</dbReference>
<dbReference type="InterPro" id="IPR036451">
    <property type="entry name" value="CblAdoTrfase-like_sf"/>
</dbReference>
<evidence type="ECO:0000256" key="2">
    <source>
        <dbReference type="ARBA" id="ARBA00007487"/>
    </source>
</evidence>
<dbReference type="EC" id="2.5.1.17" evidence="4 15"/>
<keyword evidence="18" id="KW-1185">Reference proteome</keyword>
<evidence type="ECO:0000256" key="13">
    <source>
        <dbReference type="ARBA" id="ARBA00048555"/>
    </source>
</evidence>
<comment type="pathway">
    <text evidence="1 15">Cofactor biosynthesis; adenosylcobalamin biosynthesis; adenosylcobalamin from cob(II)yrinate a,c-diamide: step 2/7.</text>
</comment>
<dbReference type="InterPro" id="IPR016030">
    <property type="entry name" value="CblAdoTrfase-like"/>
</dbReference>
<comment type="catalytic activity">
    <reaction evidence="14 15">
        <text>2 cob(II)alamin + reduced [electron-transfer flavoprotein] + 2 ATP = 2 adenosylcob(III)alamin + 2 triphosphate + oxidized [electron-transfer flavoprotein] + 3 H(+)</text>
        <dbReference type="Rhea" id="RHEA:28671"/>
        <dbReference type="Rhea" id="RHEA-COMP:10685"/>
        <dbReference type="Rhea" id="RHEA-COMP:10686"/>
        <dbReference type="ChEBI" id="CHEBI:15378"/>
        <dbReference type="ChEBI" id="CHEBI:16304"/>
        <dbReference type="ChEBI" id="CHEBI:18036"/>
        <dbReference type="ChEBI" id="CHEBI:18408"/>
        <dbReference type="ChEBI" id="CHEBI:30616"/>
        <dbReference type="ChEBI" id="CHEBI:57692"/>
        <dbReference type="ChEBI" id="CHEBI:58307"/>
        <dbReference type="EC" id="2.5.1.17"/>
    </reaction>
</comment>
<evidence type="ECO:0000256" key="1">
    <source>
        <dbReference type="ARBA" id="ARBA00005121"/>
    </source>
</evidence>
<dbReference type="GO" id="GO:0008817">
    <property type="term" value="F:corrinoid adenosyltransferase activity"/>
    <property type="evidence" value="ECO:0007669"/>
    <property type="project" value="UniProtKB-UniRule"/>
</dbReference>
<dbReference type="GO" id="GO:0009236">
    <property type="term" value="P:cobalamin biosynthetic process"/>
    <property type="evidence" value="ECO:0007669"/>
    <property type="project" value="UniProtKB-UniRule"/>
</dbReference>
<comment type="catalytic activity">
    <reaction evidence="13 15">
        <text>2 cob(II)yrinate a,c diamide + reduced [electron-transfer flavoprotein] + 2 ATP = 2 adenosylcob(III)yrinate a,c-diamide + 2 triphosphate + oxidized [electron-transfer flavoprotein] + 3 H(+)</text>
        <dbReference type="Rhea" id="RHEA:11528"/>
        <dbReference type="Rhea" id="RHEA-COMP:10685"/>
        <dbReference type="Rhea" id="RHEA-COMP:10686"/>
        <dbReference type="ChEBI" id="CHEBI:15378"/>
        <dbReference type="ChEBI" id="CHEBI:18036"/>
        <dbReference type="ChEBI" id="CHEBI:30616"/>
        <dbReference type="ChEBI" id="CHEBI:57692"/>
        <dbReference type="ChEBI" id="CHEBI:58307"/>
        <dbReference type="ChEBI" id="CHEBI:58503"/>
        <dbReference type="ChEBI" id="CHEBI:58537"/>
        <dbReference type="EC" id="2.5.1.17"/>
    </reaction>
</comment>
<evidence type="ECO:0000256" key="10">
    <source>
        <dbReference type="ARBA" id="ARBA00031529"/>
    </source>
</evidence>
<keyword evidence="7 15" id="KW-0808">Transferase</keyword>
<reference evidence="17 18" key="2">
    <citation type="journal article" date="2016" name="Int. J. Syst. Evol. Microbiol.">
        <title>Bacillus gobiensis sp. nov., isolated from a soil sample.</title>
        <authorList>
            <person name="Liu B."/>
            <person name="Liu G.H."/>
            <person name="Cetin S."/>
            <person name="Schumann P."/>
            <person name="Pan Z.Z."/>
            <person name="Chen Q.Q."/>
        </authorList>
    </citation>
    <scope>NUCLEOTIDE SEQUENCE [LARGE SCALE GENOMIC DNA]</scope>
    <source>
        <strain evidence="17 18">FJAT-4402</strain>
    </source>
</reference>
<dbReference type="Pfam" id="PF01923">
    <property type="entry name" value="Cob_adeno_trans"/>
    <property type="match status" value="1"/>
</dbReference>
<dbReference type="RefSeq" id="WP_053604111.1">
    <property type="nucleotide sequence ID" value="NZ_CP012600.1"/>
</dbReference>
<accession>A0A0M4FYD3</accession>
<keyword evidence="6 15" id="KW-0169">Cobalamin biosynthesis</keyword>
<dbReference type="AlphaFoldDB" id="A0A0M4FYD3"/>
<dbReference type="EMBL" id="CP012600">
    <property type="protein sequence ID" value="ALC82325.1"/>
    <property type="molecule type" value="Genomic_DNA"/>
</dbReference>
<evidence type="ECO:0000259" key="16">
    <source>
        <dbReference type="Pfam" id="PF01923"/>
    </source>
</evidence>
<evidence type="ECO:0000256" key="4">
    <source>
        <dbReference type="ARBA" id="ARBA00012454"/>
    </source>
</evidence>
<dbReference type="PATRIC" id="fig|1441095.3.peg.2763"/>
<evidence type="ECO:0000256" key="5">
    <source>
        <dbReference type="ARBA" id="ARBA00020963"/>
    </source>
</evidence>
<proteinExistence type="inferred from homology"/>
<name>A0A0M4FYD3_9BACI</name>
<dbReference type="NCBIfam" id="TIGR00636">
    <property type="entry name" value="PduO_Nterm"/>
    <property type="match status" value="1"/>
</dbReference>
<comment type="subunit">
    <text evidence="3">Homotrimer.</text>
</comment>
<keyword evidence="8 15" id="KW-0547">Nucleotide-binding</keyword>
<dbReference type="Proteomes" id="UP000067625">
    <property type="component" value="Chromosome"/>
</dbReference>
<gene>
    <name evidence="17" type="ORF">AM592_12590</name>
</gene>
<dbReference type="OrthoDB" id="9778896at2"/>
<evidence type="ECO:0000256" key="7">
    <source>
        <dbReference type="ARBA" id="ARBA00022679"/>
    </source>
</evidence>
<evidence type="ECO:0000256" key="3">
    <source>
        <dbReference type="ARBA" id="ARBA00011233"/>
    </source>
</evidence>